<proteinExistence type="predicted"/>
<sequence>MAVLPEVTQSTEDVTIEDIQVGDPTVNSAEEINRLRRLIWRRRHLLIGKGNALPPAARGILCDIDVGGAKPPTSPRSTRNKWTELLKSFQVQYCGFGISVARQYYQVRKRSDESALEYLHRLNVAGLRARLKVKDGGAKERKEHVDHFIETLGDPELADKLTLLRLSDADDLEEVLRALDRAKSRQKKTAGSSRYRQKAAPSPAPAASAKQVCAIQIQAPDSESDSNSDGSDSDRDEHRRIYLAASDETPPPGEEPKTLDREQSDRRAPDPQPGDPRPRYQTDSADRGRCSRCGSKKHTDLGCWRRLTCKKFGKRGHPADHCLFVCRGCGELHGMGKCPMEEFYNQIRQWFDPVKHAGMLPEMAEKMLN</sequence>
<evidence type="ECO:0000313" key="2">
    <source>
        <dbReference type="EMBL" id="KAE8931147.1"/>
    </source>
</evidence>
<feature type="region of interest" description="Disordered" evidence="1">
    <location>
        <begin position="182"/>
        <end position="212"/>
    </location>
</feature>
<protein>
    <recommendedName>
        <fullName evidence="6">Retrotransposon gag domain-containing protein</fullName>
    </recommendedName>
</protein>
<evidence type="ECO:0000313" key="5">
    <source>
        <dbReference type="Proteomes" id="UP000437068"/>
    </source>
</evidence>
<evidence type="ECO:0008006" key="6">
    <source>
        <dbReference type="Google" id="ProtNLM"/>
    </source>
</evidence>
<feature type="region of interest" description="Disordered" evidence="1">
    <location>
        <begin position="243"/>
        <end position="297"/>
    </location>
</feature>
<dbReference type="AlphaFoldDB" id="A0A6A4BI08"/>
<dbReference type="Proteomes" id="UP000437068">
    <property type="component" value="Unassembled WGS sequence"/>
</dbReference>
<gene>
    <name evidence="3" type="ORF">PF001_g28148</name>
    <name evidence="2" type="ORF">PF009_g18790</name>
</gene>
<dbReference type="EMBL" id="QXGE01004104">
    <property type="protein sequence ID" value="KAE9271957.1"/>
    <property type="molecule type" value="Genomic_DNA"/>
</dbReference>
<evidence type="ECO:0000256" key="1">
    <source>
        <dbReference type="SAM" id="MobiDB-lite"/>
    </source>
</evidence>
<feature type="compositionally biased region" description="Basic and acidic residues" evidence="1">
    <location>
        <begin position="254"/>
        <end position="269"/>
    </location>
</feature>
<comment type="caution">
    <text evidence="3">The sequence shown here is derived from an EMBL/GenBank/DDBJ whole genome shotgun (WGS) entry which is preliminary data.</text>
</comment>
<reference evidence="4 5" key="1">
    <citation type="submission" date="2018-08" db="EMBL/GenBank/DDBJ databases">
        <title>Genomic investigation of the strawberry pathogen Phytophthora fragariae indicates pathogenicity is determined by transcriptional variation in three key races.</title>
        <authorList>
            <person name="Adams T.M."/>
            <person name="Armitage A.D."/>
            <person name="Sobczyk M.K."/>
            <person name="Bates H.J."/>
            <person name="Dunwell J.M."/>
            <person name="Nellist C.F."/>
            <person name="Harrison R.J."/>
        </authorList>
    </citation>
    <scope>NUCLEOTIDE SEQUENCE [LARGE SCALE GENOMIC DNA]</scope>
    <source>
        <strain evidence="3 5">A4</strain>
        <strain evidence="2 4">NOV-9</strain>
    </source>
</reference>
<dbReference type="EMBL" id="QXGF01001280">
    <property type="protein sequence ID" value="KAE8931147.1"/>
    <property type="molecule type" value="Genomic_DNA"/>
</dbReference>
<organism evidence="3 5">
    <name type="scientific">Phytophthora fragariae</name>
    <dbReference type="NCBI Taxonomy" id="53985"/>
    <lineage>
        <taxon>Eukaryota</taxon>
        <taxon>Sar</taxon>
        <taxon>Stramenopiles</taxon>
        <taxon>Oomycota</taxon>
        <taxon>Peronosporomycetes</taxon>
        <taxon>Peronosporales</taxon>
        <taxon>Peronosporaceae</taxon>
        <taxon>Phytophthora</taxon>
    </lineage>
</organism>
<dbReference type="Proteomes" id="UP000429523">
    <property type="component" value="Unassembled WGS sequence"/>
</dbReference>
<accession>A0A6A4BI08</accession>
<evidence type="ECO:0000313" key="4">
    <source>
        <dbReference type="Proteomes" id="UP000429523"/>
    </source>
</evidence>
<feature type="compositionally biased region" description="Basic and acidic residues" evidence="1">
    <location>
        <begin position="276"/>
        <end position="289"/>
    </location>
</feature>
<name>A0A6A4BI08_9STRA</name>
<feature type="compositionally biased region" description="Low complexity" evidence="1">
    <location>
        <begin position="199"/>
        <end position="209"/>
    </location>
</feature>
<evidence type="ECO:0000313" key="3">
    <source>
        <dbReference type="EMBL" id="KAE9271957.1"/>
    </source>
</evidence>